<dbReference type="SUPFAM" id="SSF53800">
    <property type="entry name" value="Chelatase"/>
    <property type="match status" value="1"/>
</dbReference>
<dbReference type="EMBL" id="RBKT01000001">
    <property type="protein sequence ID" value="RKR88233.1"/>
    <property type="molecule type" value="Genomic_DNA"/>
</dbReference>
<dbReference type="AlphaFoldDB" id="A0A495JH72"/>
<evidence type="ECO:0000256" key="2">
    <source>
        <dbReference type="ARBA" id="ARBA00023239"/>
    </source>
</evidence>
<sequence>MSAGPGPVVLVAHGSRDPRAAVATRALVRAVGAARPGLLVRASYLDHSTPRPGAVLHELAAAGHQRATVVPLLFTAAYHGRVDVPGAITAARAEGLQMAVRVTDVLGPVAVPDPPDELLLAALGRRLAESGAGAADGVVLASAGTRDESARRTVEAVADALGELLGVPCLAAYASAAQPSAGAAVRRLRAGGARRVAVAGYFLAPGWLYDAAVSSARDAGAVTVAAPLTDAPELARLVLYRAESAILTHSDHC</sequence>
<dbReference type="Gene3D" id="3.40.50.1400">
    <property type="match status" value="2"/>
</dbReference>
<reference evidence="3 4" key="1">
    <citation type="submission" date="2018-10" db="EMBL/GenBank/DDBJ databases">
        <title>Sequencing the genomes of 1000 actinobacteria strains.</title>
        <authorList>
            <person name="Klenk H.-P."/>
        </authorList>
    </citation>
    <scope>NUCLEOTIDE SEQUENCE [LARGE SCALE GENOMIC DNA]</scope>
    <source>
        <strain evidence="3 4">DSM 45175</strain>
    </source>
</reference>
<keyword evidence="2" id="KW-0456">Lyase</keyword>
<dbReference type="PANTHER" id="PTHR33542">
    <property type="entry name" value="SIROHYDROCHLORIN FERROCHELATASE, CHLOROPLASTIC"/>
    <property type="match status" value="1"/>
</dbReference>
<accession>A0A495JH72</accession>
<keyword evidence="1" id="KW-0479">Metal-binding</keyword>
<organism evidence="3 4">
    <name type="scientific">Micromonospora pisi</name>
    <dbReference type="NCBI Taxonomy" id="589240"/>
    <lineage>
        <taxon>Bacteria</taxon>
        <taxon>Bacillati</taxon>
        <taxon>Actinomycetota</taxon>
        <taxon>Actinomycetes</taxon>
        <taxon>Micromonosporales</taxon>
        <taxon>Micromonosporaceae</taxon>
        <taxon>Micromonospora</taxon>
    </lineage>
</organism>
<gene>
    <name evidence="3" type="ORF">BDK92_2541</name>
</gene>
<dbReference type="GO" id="GO:0046872">
    <property type="term" value="F:metal ion binding"/>
    <property type="evidence" value="ECO:0007669"/>
    <property type="project" value="UniProtKB-KW"/>
</dbReference>
<dbReference type="CDD" id="cd03416">
    <property type="entry name" value="CbiX_SirB_N"/>
    <property type="match status" value="1"/>
</dbReference>
<dbReference type="Proteomes" id="UP000277671">
    <property type="component" value="Unassembled WGS sequence"/>
</dbReference>
<evidence type="ECO:0000256" key="1">
    <source>
        <dbReference type="ARBA" id="ARBA00022723"/>
    </source>
</evidence>
<dbReference type="Pfam" id="PF01903">
    <property type="entry name" value="CbiX"/>
    <property type="match status" value="2"/>
</dbReference>
<comment type="caution">
    <text evidence="3">The sequence shown here is derived from an EMBL/GenBank/DDBJ whole genome shotgun (WGS) entry which is preliminary data.</text>
</comment>
<dbReference type="PANTHER" id="PTHR33542:SF5">
    <property type="entry name" value="FERROCHELATASE CHE1"/>
    <property type="match status" value="1"/>
</dbReference>
<protein>
    <submittedName>
        <fullName evidence="3">Sirohydrochlorin ferrochelatase</fullName>
    </submittedName>
</protein>
<name>A0A495JH72_9ACTN</name>
<evidence type="ECO:0000313" key="4">
    <source>
        <dbReference type="Proteomes" id="UP000277671"/>
    </source>
</evidence>
<dbReference type="GO" id="GO:0016829">
    <property type="term" value="F:lyase activity"/>
    <property type="evidence" value="ECO:0007669"/>
    <property type="project" value="UniProtKB-KW"/>
</dbReference>
<dbReference type="InterPro" id="IPR050963">
    <property type="entry name" value="Sirohydro_Cobaltochel/CbiX"/>
</dbReference>
<proteinExistence type="predicted"/>
<dbReference type="InterPro" id="IPR002762">
    <property type="entry name" value="CbiX-like"/>
</dbReference>
<keyword evidence="4" id="KW-1185">Reference proteome</keyword>
<evidence type="ECO:0000313" key="3">
    <source>
        <dbReference type="EMBL" id="RKR88233.1"/>
    </source>
</evidence>